<feature type="domain" description="2Fe-2S ferredoxin-type" evidence="1">
    <location>
        <begin position="3"/>
        <end position="93"/>
    </location>
</feature>
<dbReference type="InterPro" id="IPR050415">
    <property type="entry name" value="MRET"/>
</dbReference>
<dbReference type="SUPFAM" id="SSF54292">
    <property type="entry name" value="2Fe-2S ferredoxin-like"/>
    <property type="match status" value="1"/>
</dbReference>
<comment type="caution">
    <text evidence="3">The sequence shown here is derived from an EMBL/GenBank/DDBJ whole genome shotgun (WGS) entry which is preliminary data.</text>
</comment>
<dbReference type="InterPro" id="IPR012675">
    <property type="entry name" value="Beta-grasp_dom_sf"/>
</dbReference>
<dbReference type="Gene3D" id="3.40.50.80">
    <property type="entry name" value="Nucleotide-binding domain of ferredoxin-NADP reductase (FNR) module"/>
    <property type="match status" value="1"/>
</dbReference>
<organism evidence="3 4">
    <name type="scientific">Pseudaminobacter soli</name>
    <name type="common">ex Zhang et al. 2022</name>
    <dbReference type="NCBI Taxonomy" id="2831468"/>
    <lineage>
        <taxon>Bacteria</taxon>
        <taxon>Pseudomonadati</taxon>
        <taxon>Pseudomonadota</taxon>
        <taxon>Alphaproteobacteria</taxon>
        <taxon>Hyphomicrobiales</taxon>
        <taxon>Phyllobacteriaceae</taxon>
        <taxon>Pseudaminobacter</taxon>
    </lineage>
</organism>
<dbReference type="GO" id="GO:0016491">
    <property type="term" value="F:oxidoreductase activity"/>
    <property type="evidence" value="ECO:0007669"/>
    <property type="project" value="InterPro"/>
</dbReference>
<protein>
    <submittedName>
        <fullName evidence="3">2Fe-2S iron-sulfur cluster binding domain-containing protein</fullName>
    </submittedName>
</protein>
<evidence type="ECO:0000313" key="3">
    <source>
        <dbReference type="EMBL" id="MBS3651660.1"/>
    </source>
</evidence>
<dbReference type="Proteomes" id="UP000680348">
    <property type="component" value="Unassembled WGS sequence"/>
</dbReference>
<dbReference type="InterPro" id="IPR006058">
    <property type="entry name" value="2Fe2S_fd_BS"/>
</dbReference>
<dbReference type="RefSeq" id="WP_188257222.1">
    <property type="nucleotide sequence ID" value="NZ_JABVCF010000015.1"/>
</dbReference>
<dbReference type="Pfam" id="PF00175">
    <property type="entry name" value="NAD_binding_1"/>
    <property type="match status" value="1"/>
</dbReference>
<dbReference type="Pfam" id="PF00111">
    <property type="entry name" value="Fer2"/>
    <property type="match status" value="1"/>
</dbReference>
<dbReference type="Gene3D" id="2.40.30.10">
    <property type="entry name" value="Translation factors"/>
    <property type="match status" value="1"/>
</dbReference>
<dbReference type="Pfam" id="PF00970">
    <property type="entry name" value="FAD_binding_6"/>
    <property type="match status" value="1"/>
</dbReference>
<evidence type="ECO:0000259" key="1">
    <source>
        <dbReference type="PROSITE" id="PS51085"/>
    </source>
</evidence>
<dbReference type="InterPro" id="IPR039261">
    <property type="entry name" value="FNR_nucleotide-bd"/>
</dbReference>
<dbReference type="CDD" id="cd00207">
    <property type="entry name" value="fer2"/>
    <property type="match status" value="1"/>
</dbReference>
<dbReference type="InterPro" id="IPR008333">
    <property type="entry name" value="Cbr1-like_FAD-bd_dom"/>
</dbReference>
<reference evidence="3" key="1">
    <citation type="submission" date="2021-04" db="EMBL/GenBank/DDBJ databases">
        <title>Pseudaminobacter soli sp. nov., isolated from paddy soil contaminated by heavy metals.</title>
        <authorList>
            <person name="Zhang K."/>
        </authorList>
    </citation>
    <scope>NUCLEOTIDE SEQUENCE</scope>
    <source>
        <strain evidence="3">19-2017</strain>
    </source>
</reference>
<dbReference type="CDD" id="cd06187">
    <property type="entry name" value="O2ase_reductase_like"/>
    <property type="match status" value="1"/>
</dbReference>
<feature type="domain" description="FAD-binding FR-type" evidence="2">
    <location>
        <begin position="99"/>
        <end position="198"/>
    </location>
</feature>
<proteinExistence type="predicted"/>
<dbReference type="PANTHER" id="PTHR47354:SF5">
    <property type="entry name" value="PROTEIN RFBI"/>
    <property type="match status" value="1"/>
</dbReference>
<dbReference type="EMBL" id="JAGWCR010000015">
    <property type="protein sequence ID" value="MBS3651660.1"/>
    <property type="molecule type" value="Genomic_DNA"/>
</dbReference>
<dbReference type="PANTHER" id="PTHR47354">
    <property type="entry name" value="NADH OXIDOREDUCTASE HCR"/>
    <property type="match status" value="1"/>
</dbReference>
<evidence type="ECO:0000259" key="2">
    <source>
        <dbReference type="PROSITE" id="PS51384"/>
    </source>
</evidence>
<dbReference type="AlphaFoldDB" id="A0A942E716"/>
<dbReference type="PRINTS" id="PR00410">
    <property type="entry name" value="PHEHYDRXLASE"/>
</dbReference>
<dbReference type="PROSITE" id="PS51384">
    <property type="entry name" value="FAD_FR"/>
    <property type="match status" value="1"/>
</dbReference>
<dbReference type="InterPro" id="IPR017938">
    <property type="entry name" value="Riboflavin_synthase-like_b-brl"/>
</dbReference>
<dbReference type="PROSITE" id="PS51085">
    <property type="entry name" value="2FE2S_FER_2"/>
    <property type="match status" value="1"/>
</dbReference>
<dbReference type="GO" id="GO:0051537">
    <property type="term" value="F:2 iron, 2 sulfur cluster binding"/>
    <property type="evidence" value="ECO:0007669"/>
    <property type="project" value="InterPro"/>
</dbReference>
<dbReference type="SUPFAM" id="SSF63380">
    <property type="entry name" value="Riboflavin synthase domain-like"/>
    <property type="match status" value="1"/>
</dbReference>
<keyword evidence="4" id="KW-1185">Reference proteome</keyword>
<dbReference type="InterPro" id="IPR036010">
    <property type="entry name" value="2Fe-2S_ferredoxin-like_sf"/>
</dbReference>
<gene>
    <name evidence="3" type="ORF">KEU06_23870</name>
</gene>
<sequence>MAHKVSIRQFDCAIDVKDGQSILDAALKAGLDYPYACRSGTCSACKTELLSGDVKHRAYDALALSEIERAAGIILACRASPVSNCEVAFLEDDALEYTPRKVECRISHIEHATHDIAVVRAVARDGTALQFAAGQFAMLTLPGLPPREYSFASRPGSLELEFHVRSRQGGHVSSHIFERSRVGDHFLLNGPFGNAYLRKEHSGPIILVVGGTGLAPAMSILRECLATLPGREIKLFFSVRQEGDLYFGELLRRMSEEHSNFTFYPVIYDPVSGYAQYRGNVLEFMENISLNFRSAKVYTCGPPGLVSACQRFVTRMGTLPENCHADSFVSQEEKIAS</sequence>
<dbReference type="InterPro" id="IPR001041">
    <property type="entry name" value="2Fe-2S_ferredoxin-type"/>
</dbReference>
<accession>A0A942E716</accession>
<dbReference type="Gene3D" id="3.10.20.30">
    <property type="match status" value="1"/>
</dbReference>
<dbReference type="InterPro" id="IPR001433">
    <property type="entry name" value="OxRdtase_FAD/NAD-bd"/>
</dbReference>
<evidence type="ECO:0000313" key="4">
    <source>
        <dbReference type="Proteomes" id="UP000680348"/>
    </source>
</evidence>
<dbReference type="SUPFAM" id="SSF52343">
    <property type="entry name" value="Ferredoxin reductase-like, C-terminal NADP-linked domain"/>
    <property type="match status" value="1"/>
</dbReference>
<name>A0A942E716_9HYPH</name>
<dbReference type="InterPro" id="IPR017927">
    <property type="entry name" value="FAD-bd_FR_type"/>
</dbReference>
<dbReference type="PROSITE" id="PS00197">
    <property type="entry name" value="2FE2S_FER_1"/>
    <property type="match status" value="1"/>
</dbReference>